<dbReference type="InterPro" id="IPR029686">
    <property type="entry name" value="Malpha/m4/m2"/>
</dbReference>
<dbReference type="PANTHER" id="PTHR12254">
    <property type="entry name" value="ENHANCER OF SPLIT MALPHA PROTEIN"/>
    <property type="match status" value="1"/>
</dbReference>
<dbReference type="Proteomes" id="UP000095300">
    <property type="component" value="Unassembled WGS sequence"/>
</dbReference>
<keyword evidence="2" id="KW-1185">Reference proteome</keyword>
<dbReference type="VEuPathDB" id="VectorBase:SCAU009505"/>
<dbReference type="PANTHER" id="PTHR12254:SF0">
    <property type="entry name" value="BARBU-RELATED"/>
    <property type="match status" value="1"/>
</dbReference>
<evidence type="ECO:0000313" key="1">
    <source>
        <dbReference type="EnsemblMetazoa" id="SCAU009505-PA"/>
    </source>
</evidence>
<accession>A0A1I8PMV7</accession>
<reference evidence="1" key="1">
    <citation type="submission" date="2020-05" db="UniProtKB">
        <authorList>
            <consortium name="EnsemblMetazoa"/>
        </authorList>
    </citation>
    <scope>IDENTIFICATION</scope>
    <source>
        <strain evidence="1">USDA</strain>
    </source>
</reference>
<dbReference type="GO" id="GO:0007219">
    <property type="term" value="P:Notch signaling pathway"/>
    <property type="evidence" value="ECO:0007669"/>
    <property type="project" value="InterPro"/>
</dbReference>
<evidence type="ECO:0008006" key="3">
    <source>
        <dbReference type="Google" id="ProtNLM"/>
    </source>
</evidence>
<dbReference type="OrthoDB" id="8190494at2759"/>
<dbReference type="STRING" id="35570.A0A1I8PMV7"/>
<dbReference type="GO" id="GO:0007423">
    <property type="term" value="P:sensory organ development"/>
    <property type="evidence" value="ECO:0007669"/>
    <property type="project" value="InterPro"/>
</dbReference>
<dbReference type="Pfam" id="PF15952">
    <property type="entry name" value="ESM4"/>
    <property type="match status" value="1"/>
</dbReference>
<evidence type="ECO:0000313" key="2">
    <source>
        <dbReference type="Proteomes" id="UP000095300"/>
    </source>
</evidence>
<sequence length="164" mass="19286">MNANMNLNLHNNNNSSLYNSYKNNTYTVYKSKVSPSRRLKNLLKPVLGRIFKTKASKPKRSSYIASEEKECEFDWLNNDMDNMANEHLEHRLIDELRHSESGEAIVVIDENGGRHLEFVDKDNIYVPVHFARTNAGTFFWTSIQRETIEPYQIEWNFLDRWAQA</sequence>
<name>A0A1I8PMV7_STOCA</name>
<proteinExistence type="predicted"/>
<protein>
    <recommendedName>
        <fullName evidence="3">Enhancer of split malpha protein</fullName>
    </recommendedName>
</protein>
<gene>
    <name evidence="1" type="primary">106092504</name>
</gene>
<organism evidence="1 2">
    <name type="scientific">Stomoxys calcitrans</name>
    <name type="common">Stable fly</name>
    <name type="synonym">Conops calcitrans</name>
    <dbReference type="NCBI Taxonomy" id="35570"/>
    <lineage>
        <taxon>Eukaryota</taxon>
        <taxon>Metazoa</taxon>
        <taxon>Ecdysozoa</taxon>
        <taxon>Arthropoda</taxon>
        <taxon>Hexapoda</taxon>
        <taxon>Insecta</taxon>
        <taxon>Pterygota</taxon>
        <taxon>Neoptera</taxon>
        <taxon>Endopterygota</taxon>
        <taxon>Diptera</taxon>
        <taxon>Brachycera</taxon>
        <taxon>Muscomorpha</taxon>
        <taxon>Muscoidea</taxon>
        <taxon>Muscidae</taxon>
        <taxon>Stomoxys</taxon>
    </lineage>
</organism>
<dbReference type="KEGG" id="scac:106092504"/>
<dbReference type="EnsemblMetazoa" id="SCAU009505-RA">
    <property type="protein sequence ID" value="SCAU009505-PA"/>
    <property type="gene ID" value="SCAU009505"/>
</dbReference>
<dbReference type="AlphaFoldDB" id="A0A1I8PMV7"/>